<evidence type="ECO:0000313" key="4">
    <source>
        <dbReference type="Proteomes" id="UP001592528"/>
    </source>
</evidence>
<dbReference type="InterPro" id="IPR000601">
    <property type="entry name" value="PKD_dom"/>
</dbReference>
<dbReference type="EMBL" id="JBHEZZ010000002">
    <property type="protein sequence ID" value="MFC1400611.1"/>
    <property type="molecule type" value="Genomic_DNA"/>
</dbReference>
<feature type="region of interest" description="Disordered" evidence="1">
    <location>
        <begin position="719"/>
        <end position="742"/>
    </location>
</feature>
<dbReference type="Gene3D" id="2.160.20.10">
    <property type="entry name" value="Single-stranded right-handed beta-helix, Pectin lyase-like"/>
    <property type="match status" value="1"/>
</dbReference>
<dbReference type="RefSeq" id="WP_198037427.1">
    <property type="nucleotide sequence ID" value="NZ_JBHEZZ010000002.1"/>
</dbReference>
<feature type="domain" description="PKD" evidence="2">
    <location>
        <begin position="406"/>
        <end position="459"/>
    </location>
</feature>
<accession>A0ABV6UGN1</accession>
<proteinExistence type="predicted"/>
<dbReference type="SUPFAM" id="SSF49299">
    <property type="entry name" value="PKD domain"/>
    <property type="match status" value="1"/>
</dbReference>
<dbReference type="PROSITE" id="PS50093">
    <property type="entry name" value="PKD"/>
    <property type="match status" value="1"/>
</dbReference>
<keyword evidence="4" id="KW-1185">Reference proteome</keyword>
<dbReference type="Proteomes" id="UP001592528">
    <property type="component" value="Unassembled WGS sequence"/>
</dbReference>
<evidence type="ECO:0000256" key="1">
    <source>
        <dbReference type="SAM" id="MobiDB-lite"/>
    </source>
</evidence>
<evidence type="ECO:0000259" key="2">
    <source>
        <dbReference type="PROSITE" id="PS50093"/>
    </source>
</evidence>
<dbReference type="InterPro" id="IPR035986">
    <property type="entry name" value="PKD_dom_sf"/>
</dbReference>
<reference evidence="3 4" key="1">
    <citation type="submission" date="2024-09" db="EMBL/GenBank/DDBJ databases">
        <authorList>
            <person name="Lee S.D."/>
        </authorList>
    </citation>
    <scope>NUCLEOTIDE SEQUENCE [LARGE SCALE GENOMIC DNA]</scope>
    <source>
        <strain evidence="3 4">N1-5</strain>
    </source>
</reference>
<name>A0ABV6UGN1_9ACTN</name>
<dbReference type="InterPro" id="IPR013783">
    <property type="entry name" value="Ig-like_fold"/>
</dbReference>
<organism evidence="3 4">
    <name type="scientific">Streptacidiphilus cavernicola</name>
    <dbReference type="NCBI Taxonomy" id="3342716"/>
    <lineage>
        <taxon>Bacteria</taxon>
        <taxon>Bacillati</taxon>
        <taxon>Actinomycetota</taxon>
        <taxon>Actinomycetes</taxon>
        <taxon>Kitasatosporales</taxon>
        <taxon>Streptomycetaceae</taxon>
        <taxon>Streptacidiphilus</taxon>
    </lineage>
</organism>
<evidence type="ECO:0000313" key="3">
    <source>
        <dbReference type="EMBL" id="MFC1400611.1"/>
    </source>
</evidence>
<sequence>MAAAPLVAHADGTTGRTLYVAKSSACSPSGTGTQAVPFCTVQAAVDAAGPGDTVILEGRSAAYAENVSVTGSGTAAAPITITSEYPAFEQQPKVRSISLSGASHVLVRGIETTVGGVTVSGSQNVTLDSLYVLPSQGTDGVHLSGDSSDVTVSRNWVYGDRASAVVVDPGSTGIVITTNLLDSSTDAVGTPILSVDGAPGTDVVSNTLQTPCAGAEIDLSGGSVNSVVENNVLTPSLGAVAYCTSPVKTGMEVSTDSISGTTADYNDIYSPGGGALYTWGGTGYTSGAAFNAATGQGGHDLASNPEYVNNGTACSVTPTPGSGSPVIDSADPLAPGELTTDINGAPRIASIAAGRTAPDADAYDRGAVQLPLCLTTNKDLTELWWNSTHEVMFQPLVTADLNVADSYTVNWGDGTSTTGSSHTSTSPTITHTYARAGSYQLVFSETAAGQSATYTRTVTPPGSDYVPLTPRRLLDTRDGTTPVAAHAKVRLQVAQGVGLPTGPVTAAVLNVTATGPTAAGYLSGYADGGSSSTSFLNYPRGGTVANQVTVPVAANGYVDFYNGSSGTVQVVADLQGYYTQSAANGYLPTTPKRLLDTRTTNVARHAGQVPARGTVTVQITGTDGIPRTGVTAVVMNTTETGATAAGFITAYPGGTALPTASNLDFTAGSTVPNLVTVPVGTDGTVTLYNGSSRPVDLIADLQGYYQQGEGLSFFPDQTRLYDSRSEPGTQGTPVDSPLTPGLSLSLGVGESLSMSGRDGSYHMPEAALLNTTVTGPKAAGFMSLTPTESSAPTTSNVNFTAGETVANADVATTGSNGWVWFHNGSKGSTELIVDVEGYFA</sequence>
<dbReference type="SUPFAM" id="SSF51126">
    <property type="entry name" value="Pectin lyase-like"/>
    <property type="match status" value="1"/>
</dbReference>
<comment type="caution">
    <text evidence="3">The sequence shown here is derived from an EMBL/GenBank/DDBJ whole genome shotgun (WGS) entry which is preliminary data.</text>
</comment>
<dbReference type="Gene3D" id="2.60.40.10">
    <property type="entry name" value="Immunoglobulins"/>
    <property type="match status" value="1"/>
</dbReference>
<gene>
    <name evidence="3" type="ORF">ACEZDJ_04840</name>
</gene>
<dbReference type="InterPro" id="IPR011050">
    <property type="entry name" value="Pectin_lyase_fold/virulence"/>
</dbReference>
<dbReference type="InterPro" id="IPR012334">
    <property type="entry name" value="Pectin_lyas_fold"/>
</dbReference>
<protein>
    <recommendedName>
        <fullName evidence="2">PKD domain-containing protein</fullName>
    </recommendedName>
</protein>